<feature type="non-terminal residue" evidence="2">
    <location>
        <position position="1"/>
    </location>
</feature>
<feature type="compositionally biased region" description="Basic residues" evidence="1">
    <location>
        <begin position="123"/>
        <end position="134"/>
    </location>
</feature>
<reference evidence="2 3" key="1">
    <citation type="submission" date="2018-10" db="EMBL/GenBank/DDBJ databases">
        <authorList>
            <person name="Ekblom R."/>
            <person name="Jareborg N."/>
        </authorList>
    </citation>
    <scope>NUCLEOTIDE SEQUENCE [LARGE SCALE GENOMIC DNA]</scope>
    <source>
        <tissue evidence="2">Muscle</tissue>
    </source>
</reference>
<feature type="compositionally biased region" description="Polar residues" evidence="1">
    <location>
        <begin position="138"/>
        <end position="155"/>
    </location>
</feature>
<dbReference type="EMBL" id="CYRY02000398">
    <property type="protein sequence ID" value="VCW49909.1"/>
    <property type="molecule type" value="Genomic_DNA"/>
</dbReference>
<feature type="region of interest" description="Disordered" evidence="1">
    <location>
        <begin position="122"/>
        <end position="155"/>
    </location>
</feature>
<feature type="region of interest" description="Disordered" evidence="1">
    <location>
        <begin position="1"/>
        <end position="82"/>
    </location>
</feature>
<organism evidence="2 3">
    <name type="scientific">Gulo gulo</name>
    <name type="common">Wolverine</name>
    <name type="synonym">Gluton</name>
    <dbReference type="NCBI Taxonomy" id="48420"/>
    <lineage>
        <taxon>Eukaryota</taxon>
        <taxon>Metazoa</taxon>
        <taxon>Chordata</taxon>
        <taxon>Craniata</taxon>
        <taxon>Vertebrata</taxon>
        <taxon>Euteleostomi</taxon>
        <taxon>Mammalia</taxon>
        <taxon>Eutheria</taxon>
        <taxon>Laurasiatheria</taxon>
        <taxon>Carnivora</taxon>
        <taxon>Caniformia</taxon>
        <taxon>Musteloidea</taxon>
        <taxon>Mustelidae</taxon>
        <taxon>Guloninae</taxon>
        <taxon>Gulo</taxon>
    </lineage>
</organism>
<keyword evidence="3" id="KW-1185">Reference proteome</keyword>
<evidence type="ECO:0000256" key="1">
    <source>
        <dbReference type="SAM" id="MobiDB-lite"/>
    </source>
</evidence>
<proteinExistence type="predicted"/>
<evidence type="ECO:0000313" key="3">
    <source>
        <dbReference type="Proteomes" id="UP000269945"/>
    </source>
</evidence>
<accession>A0A9X9LCJ1</accession>
<comment type="caution">
    <text evidence="2">The sequence shown here is derived from an EMBL/GenBank/DDBJ whole genome shotgun (WGS) entry which is preliminary data.</text>
</comment>
<gene>
    <name evidence="2" type="ORF">BN2614_LOCUS3</name>
</gene>
<dbReference type="Proteomes" id="UP000269945">
    <property type="component" value="Unassembled WGS sequence"/>
</dbReference>
<dbReference type="AlphaFoldDB" id="A0A9X9LCJ1"/>
<protein>
    <submittedName>
        <fullName evidence="2">Uncharacterized protein</fullName>
    </submittedName>
</protein>
<evidence type="ECO:0000313" key="2">
    <source>
        <dbReference type="EMBL" id="VCW49909.1"/>
    </source>
</evidence>
<name>A0A9X9LCJ1_GULGU</name>
<sequence length="185" mass="20726">GGPLATPGSSSDGGRKPCSPSDGVLGSPRPSSFRKPNGGGGWRRTWPHTGGTGQAPGSLLQGWPLDTSRQPARWPSSRGAGAWAACTRRGTLRAAPRSCLRNRSPRTRERTRGVTLKMPAVRRTQRKTRRKSTRTPRESWTQTVEGQSQRNRSPSRWMTLPEKRNHLCLWRLIWETMPRRWSQVP</sequence>